<dbReference type="InterPro" id="IPR050638">
    <property type="entry name" value="AA-Vitamin_Transporters"/>
</dbReference>
<feature type="transmembrane region" description="Helical" evidence="6">
    <location>
        <begin position="284"/>
        <end position="304"/>
    </location>
</feature>
<feature type="transmembrane region" description="Helical" evidence="6">
    <location>
        <begin position="260"/>
        <end position="278"/>
    </location>
</feature>
<evidence type="ECO:0000256" key="2">
    <source>
        <dbReference type="ARBA" id="ARBA00007362"/>
    </source>
</evidence>
<feature type="transmembrane region" description="Helical" evidence="6">
    <location>
        <begin position="107"/>
        <end position="126"/>
    </location>
</feature>
<keyword evidence="3 6" id="KW-0812">Transmembrane</keyword>
<dbReference type="InterPro" id="IPR037185">
    <property type="entry name" value="EmrE-like"/>
</dbReference>
<dbReference type="SUPFAM" id="SSF103481">
    <property type="entry name" value="Multidrug resistance efflux transporter EmrE"/>
    <property type="match status" value="2"/>
</dbReference>
<sequence>MENNHVHVTAPSSARVGLLSVMAAGLFWGTGGLAGALLAERSGIEALAVAGYRLLIGGGLITAWLVFSGGLRALRTGPAGRRRLLVIGVVAAVFQACYFAAVELISVSLATLVTLGSAPLLVIVGESMIGRRRPAGRMTAAAGVALAGLTLLVGGPGDTSSGSVAAGAALALVSGGGFAVMTMLAARPVAGLPVLPMTGLAFCLGGLVVLPAGIVAGNAAVELQPVNIALLVYLGLVPTALAYTLYFAGLRSVPTGVASLIALLEPLTAAVLGALVLGDRLGPVGISGAVLVGVAVILVSNGESTTSGRTRRRRVAAARRQS</sequence>
<evidence type="ECO:0000313" key="8">
    <source>
        <dbReference type="EMBL" id="NDL59290.1"/>
    </source>
</evidence>
<dbReference type="Proteomes" id="UP000460435">
    <property type="component" value="Unassembled WGS sequence"/>
</dbReference>
<dbReference type="InterPro" id="IPR000620">
    <property type="entry name" value="EamA_dom"/>
</dbReference>
<dbReference type="EMBL" id="WLZY01000007">
    <property type="protein sequence ID" value="NDL59290.1"/>
    <property type="molecule type" value="Genomic_DNA"/>
</dbReference>
<evidence type="ECO:0000256" key="4">
    <source>
        <dbReference type="ARBA" id="ARBA00022989"/>
    </source>
</evidence>
<feature type="transmembrane region" description="Helical" evidence="6">
    <location>
        <begin position="50"/>
        <end position="71"/>
    </location>
</feature>
<evidence type="ECO:0000256" key="5">
    <source>
        <dbReference type="ARBA" id="ARBA00023136"/>
    </source>
</evidence>
<dbReference type="AlphaFoldDB" id="A0A7K3M7Y0"/>
<feature type="transmembrane region" description="Helical" evidence="6">
    <location>
        <begin position="226"/>
        <end position="248"/>
    </location>
</feature>
<feature type="transmembrane region" description="Helical" evidence="6">
    <location>
        <begin position="163"/>
        <end position="186"/>
    </location>
</feature>
<name>A0A7K3M7Y0_9ACTN</name>
<accession>A0A7K3M7Y0</accession>
<keyword evidence="9" id="KW-1185">Reference proteome</keyword>
<feature type="domain" description="EamA" evidence="7">
    <location>
        <begin position="17"/>
        <end position="153"/>
    </location>
</feature>
<evidence type="ECO:0000256" key="6">
    <source>
        <dbReference type="SAM" id="Phobius"/>
    </source>
</evidence>
<comment type="caution">
    <text evidence="8">The sequence shown here is derived from an EMBL/GenBank/DDBJ whole genome shotgun (WGS) entry which is preliminary data.</text>
</comment>
<feature type="transmembrane region" description="Helical" evidence="6">
    <location>
        <begin position="16"/>
        <end position="38"/>
    </location>
</feature>
<evidence type="ECO:0000259" key="7">
    <source>
        <dbReference type="Pfam" id="PF00892"/>
    </source>
</evidence>
<protein>
    <submittedName>
        <fullName evidence="8">EamA family transporter</fullName>
    </submittedName>
</protein>
<feature type="domain" description="EamA" evidence="7">
    <location>
        <begin position="167"/>
        <end position="300"/>
    </location>
</feature>
<reference evidence="8 9" key="1">
    <citation type="submission" date="2019-11" db="EMBL/GenBank/DDBJ databases">
        <authorList>
            <person name="Li X.-J."/>
            <person name="Feng X.-M."/>
        </authorList>
    </citation>
    <scope>NUCLEOTIDE SEQUENCE [LARGE SCALE GENOMIC DNA]</scope>
    <source>
        <strain evidence="8 9">XMNu-373</strain>
    </source>
</reference>
<keyword evidence="4 6" id="KW-1133">Transmembrane helix</keyword>
<keyword evidence="5 6" id="KW-0472">Membrane</keyword>
<evidence type="ECO:0000313" key="9">
    <source>
        <dbReference type="Proteomes" id="UP000460435"/>
    </source>
</evidence>
<proteinExistence type="inferred from homology"/>
<dbReference type="PANTHER" id="PTHR32322">
    <property type="entry name" value="INNER MEMBRANE TRANSPORTER"/>
    <property type="match status" value="1"/>
</dbReference>
<feature type="transmembrane region" description="Helical" evidence="6">
    <location>
        <begin position="198"/>
        <end position="220"/>
    </location>
</feature>
<dbReference type="PANTHER" id="PTHR32322:SF2">
    <property type="entry name" value="EAMA DOMAIN-CONTAINING PROTEIN"/>
    <property type="match status" value="1"/>
</dbReference>
<dbReference type="Pfam" id="PF00892">
    <property type="entry name" value="EamA"/>
    <property type="match status" value="2"/>
</dbReference>
<dbReference type="RefSeq" id="WP_162451993.1">
    <property type="nucleotide sequence ID" value="NZ_WLZY01000007.1"/>
</dbReference>
<evidence type="ECO:0000256" key="1">
    <source>
        <dbReference type="ARBA" id="ARBA00004141"/>
    </source>
</evidence>
<feature type="transmembrane region" description="Helical" evidence="6">
    <location>
        <begin position="138"/>
        <end position="157"/>
    </location>
</feature>
<feature type="transmembrane region" description="Helical" evidence="6">
    <location>
        <begin position="83"/>
        <end position="101"/>
    </location>
</feature>
<comment type="subcellular location">
    <subcellularLocation>
        <location evidence="1">Membrane</location>
        <topology evidence="1">Multi-pass membrane protein</topology>
    </subcellularLocation>
</comment>
<comment type="similarity">
    <text evidence="2">Belongs to the EamA transporter family.</text>
</comment>
<gene>
    <name evidence="8" type="ORF">F7O44_19655</name>
</gene>
<dbReference type="GO" id="GO:0016020">
    <property type="term" value="C:membrane"/>
    <property type="evidence" value="ECO:0007669"/>
    <property type="project" value="UniProtKB-SubCell"/>
</dbReference>
<organism evidence="8 9">
    <name type="scientific">Phytoactinopolyspora mesophila</name>
    <dbReference type="NCBI Taxonomy" id="2650750"/>
    <lineage>
        <taxon>Bacteria</taxon>
        <taxon>Bacillati</taxon>
        <taxon>Actinomycetota</taxon>
        <taxon>Actinomycetes</taxon>
        <taxon>Jiangellales</taxon>
        <taxon>Jiangellaceae</taxon>
        <taxon>Phytoactinopolyspora</taxon>
    </lineage>
</organism>
<evidence type="ECO:0000256" key="3">
    <source>
        <dbReference type="ARBA" id="ARBA00022692"/>
    </source>
</evidence>